<dbReference type="SUPFAM" id="SSF55785">
    <property type="entry name" value="PYP-like sensor domain (PAS domain)"/>
    <property type="match status" value="4"/>
</dbReference>
<proteinExistence type="predicted"/>
<evidence type="ECO:0000256" key="1">
    <source>
        <dbReference type="ARBA" id="ARBA00022679"/>
    </source>
</evidence>
<dbReference type="Pfam" id="PF13185">
    <property type="entry name" value="GAF_2"/>
    <property type="match status" value="1"/>
</dbReference>
<evidence type="ECO:0000259" key="4">
    <source>
        <dbReference type="PROSITE" id="PS50110"/>
    </source>
</evidence>
<dbReference type="InterPro" id="IPR003018">
    <property type="entry name" value="GAF"/>
</dbReference>
<dbReference type="InterPro" id="IPR001789">
    <property type="entry name" value="Sig_transdc_resp-reg_receiver"/>
</dbReference>
<feature type="modified residue" description="4-aspartylphosphate" evidence="3">
    <location>
        <position position="56"/>
    </location>
</feature>
<feature type="domain" description="PAS" evidence="5">
    <location>
        <begin position="443"/>
        <end position="491"/>
    </location>
</feature>
<dbReference type="InterPro" id="IPR029016">
    <property type="entry name" value="GAF-like_dom_sf"/>
</dbReference>
<dbReference type="SUPFAM" id="SSF52172">
    <property type="entry name" value="CheY-like"/>
    <property type="match status" value="1"/>
</dbReference>
<dbReference type="Pfam" id="PF00989">
    <property type="entry name" value="PAS"/>
    <property type="match status" value="1"/>
</dbReference>
<dbReference type="NCBIfam" id="TIGR00229">
    <property type="entry name" value="sensory_box"/>
    <property type="match status" value="4"/>
</dbReference>
<dbReference type="STRING" id="521011.Mpal_2464"/>
<evidence type="ECO:0000256" key="2">
    <source>
        <dbReference type="ARBA" id="ARBA00022777"/>
    </source>
</evidence>
<dbReference type="Gene3D" id="3.30.450.40">
    <property type="match status" value="1"/>
</dbReference>
<dbReference type="GO" id="GO:0006355">
    <property type="term" value="P:regulation of DNA-templated transcription"/>
    <property type="evidence" value="ECO:0007669"/>
    <property type="project" value="InterPro"/>
</dbReference>
<accession>B8GEN9</accession>
<evidence type="ECO:0000313" key="7">
    <source>
        <dbReference type="Proteomes" id="UP000002457"/>
    </source>
</evidence>
<keyword evidence="3" id="KW-0597">Phosphoprotein</keyword>
<dbReference type="Proteomes" id="UP000002457">
    <property type="component" value="Chromosome"/>
</dbReference>
<dbReference type="SMART" id="SM00091">
    <property type="entry name" value="PAS"/>
    <property type="match status" value="4"/>
</dbReference>
<dbReference type="GeneID" id="7271633"/>
<dbReference type="CDD" id="cd00156">
    <property type="entry name" value="REC"/>
    <property type="match status" value="1"/>
</dbReference>
<evidence type="ECO:0000259" key="5">
    <source>
        <dbReference type="PROSITE" id="PS50112"/>
    </source>
</evidence>
<dbReference type="GO" id="GO:0000160">
    <property type="term" value="P:phosphorelay signal transduction system"/>
    <property type="evidence" value="ECO:0007669"/>
    <property type="project" value="InterPro"/>
</dbReference>
<dbReference type="HOGENOM" id="CLU_320209_0_0_2"/>
<dbReference type="SUPFAM" id="SSF55781">
    <property type="entry name" value="GAF domain-like"/>
    <property type="match status" value="1"/>
</dbReference>
<protein>
    <submittedName>
        <fullName evidence="6">Putative PAS/PAC sensor protein</fullName>
    </submittedName>
</protein>
<organism evidence="6 7">
    <name type="scientific">Methanosphaerula palustris (strain ATCC BAA-1556 / DSM 19958 / E1-9c)</name>
    <dbReference type="NCBI Taxonomy" id="521011"/>
    <lineage>
        <taxon>Archaea</taxon>
        <taxon>Methanobacteriati</taxon>
        <taxon>Methanobacteriota</taxon>
        <taxon>Stenosarchaea group</taxon>
        <taxon>Methanomicrobia</taxon>
        <taxon>Methanomicrobiales</taxon>
        <taxon>Methanoregulaceae</taxon>
        <taxon>Methanosphaerula</taxon>
    </lineage>
</organism>
<keyword evidence="7" id="KW-1185">Reference proteome</keyword>
<dbReference type="InterPro" id="IPR052155">
    <property type="entry name" value="Biofilm_reg_signaling"/>
</dbReference>
<feature type="domain" description="Response regulatory" evidence="4">
    <location>
        <begin position="6"/>
        <end position="121"/>
    </location>
</feature>
<dbReference type="Pfam" id="PF13188">
    <property type="entry name" value="PAS_8"/>
    <property type="match status" value="3"/>
</dbReference>
<gene>
    <name evidence="6" type="ordered locus">Mpal_2464</name>
</gene>
<dbReference type="AlphaFoldDB" id="B8GEN9"/>
<feature type="domain" description="PAS" evidence="5">
    <location>
        <begin position="568"/>
        <end position="616"/>
    </location>
</feature>
<dbReference type="eggNOG" id="arCOG06712">
    <property type="taxonomic scope" value="Archaea"/>
</dbReference>
<dbReference type="eggNOG" id="arCOG02385">
    <property type="taxonomic scope" value="Archaea"/>
</dbReference>
<dbReference type="PANTHER" id="PTHR44757">
    <property type="entry name" value="DIGUANYLATE CYCLASE DGCP"/>
    <property type="match status" value="1"/>
</dbReference>
<dbReference type="KEGG" id="mpl:Mpal_2464"/>
<dbReference type="GO" id="GO:0016301">
    <property type="term" value="F:kinase activity"/>
    <property type="evidence" value="ECO:0007669"/>
    <property type="project" value="UniProtKB-KW"/>
</dbReference>
<dbReference type="PROSITE" id="PS50112">
    <property type="entry name" value="PAS"/>
    <property type="match status" value="3"/>
</dbReference>
<dbReference type="RefSeq" id="WP_012619059.1">
    <property type="nucleotide sequence ID" value="NC_011832.1"/>
</dbReference>
<dbReference type="CDD" id="cd00130">
    <property type="entry name" value="PAS"/>
    <property type="match status" value="3"/>
</dbReference>
<dbReference type="InterPro" id="IPR035965">
    <property type="entry name" value="PAS-like_dom_sf"/>
</dbReference>
<feature type="domain" description="PAS" evidence="5">
    <location>
        <begin position="318"/>
        <end position="366"/>
    </location>
</feature>
<dbReference type="PANTHER" id="PTHR44757:SF2">
    <property type="entry name" value="BIOFILM ARCHITECTURE MAINTENANCE PROTEIN MBAA"/>
    <property type="match status" value="1"/>
</dbReference>
<dbReference type="Pfam" id="PF00072">
    <property type="entry name" value="Response_reg"/>
    <property type="match status" value="1"/>
</dbReference>
<evidence type="ECO:0000313" key="6">
    <source>
        <dbReference type="EMBL" id="ACL17740.1"/>
    </source>
</evidence>
<dbReference type="Gene3D" id="3.30.450.20">
    <property type="entry name" value="PAS domain"/>
    <property type="match status" value="4"/>
</dbReference>
<evidence type="ECO:0000256" key="3">
    <source>
        <dbReference type="PROSITE-ProRule" id="PRU00169"/>
    </source>
</evidence>
<dbReference type="InterPro" id="IPR013767">
    <property type="entry name" value="PAS_fold"/>
</dbReference>
<sequence length="812" mass="91960">MVSTISVLYVDDESVLLDIGKLYLERTTDFSVITTSSARAALDLMKSNDIQAIVSDYQMPGMDGIELLKAVRAMNKSIPFILFTGRGREEIAIQAFENGADFYLQKGGAPKPQFAELSHKIKAAVNHRRADLQVIALQRLYTVLSATNHAIVRIHDKKELLNEICRIVVDDGGFTMAWAGFFDGEKHLIEPIAQAGYVEGFLDQMLISTDDIPLGQGPTGTAFRKGMFTVCNDIESDPKMALWRKGALERGYRSLAAFPFALDTRNAGVISFYASESGFFTDQIIELLHEQSGDISFALGILDHEEQRIAAINNLKKSEIQYRRLFETAQDAILILEGDTGKIIDANAFILDMLGYPLEYCIGKNLWELGFIRDKSIAQHAFTELKTNGYIRYEDLPLETKDGRSITVDFISHVYNVGDKKIFQCNIRDITSRKVFQDALKTSETRYRRLFETAQDAILILDGDAGEIIDANAFILDMLGYPLEYCIGKHLWELGFIKDKSIAQHAFAELKTNGRIRYEDLPLETKDGRSIDVDFIGHVYYVGDKKIFQCNIRDITSRKVFQDALKISEIRYRRLFETAQDAILILDGDTGEIIDANGFILDMLGYPLEYCIGKHLWELGFIKDKFIAQHAFAELKTKGYIRYEDLPLETKDGRSIDVDFISHVYLAGDKKIFQCNIRDITARRHVRDALVESEAQYRTLFEYTSDAVFIMNSTVILDCNHNTEVISGCSRDQILGSSPVALSPKCQPDGRLSTEKAKEKIDSAFSGEPQFFEWVQTRYDHTTFNVDVILNRIVLKGDYCLQAIVREVPDRR</sequence>
<dbReference type="EMBL" id="CP001338">
    <property type="protein sequence ID" value="ACL17740.1"/>
    <property type="molecule type" value="Genomic_DNA"/>
</dbReference>
<dbReference type="SMART" id="SM00448">
    <property type="entry name" value="REC"/>
    <property type="match status" value="1"/>
</dbReference>
<dbReference type="OrthoDB" id="230688at2157"/>
<dbReference type="InterPro" id="IPR011006">
    <property type="entry name" value="CheY-like_superfamily"/>
</dbReference>
<dbReference type="InterPro" id="IPR000014">
    <property type="entry name" value="PAS"/>
</dbReference>
<keyword evidence="1" id="KW-0808">Transferase</keyword>
<dbReference type="Gene3D" id="3.40.50.2300">
    <property type="match status" value="1"/>
</dbReference>
<reference evidence="6 7" key="1">
    <citation type="journal article" date="2015" name="Genome Announc.">
        <title>Complete Genome Sequence of Methanosphaerula palustris E1-9CT, a Hydrogenotrophic Methanogen Isolated from a Minerotrophic Fen Peatland.</title>
        <authorList>
            <person name="Cadillo-Quiroz H."/>
            <person name="Browne P."/>
            <person name="Kyrpides N."/>
            <person name="Woyke T."/>
            <person name="Goodwin L."/>
            <person name="Detter C."/>
            <person name="Yavitt J.B."/>
            <person name="Zinder S.H."/>
        </authorList>
    </citation>
    <scope>NUCLEOTIDE SEQUENCE [LARGE SCALE GENOMIC DNA]</scope>
    <source>
        <strain evidence="7">ATCC BAA-1556 / DSM 19958 / E1-9c</strain>
    </source>
</reference>
<name>B8GEN9_METPE</name>
<dbReference type="eggNOG" id="arCOG02276">
    <property type="taxonomic scope" value="Archaea"/>
</dbReference>
<dbReference type="PROSITE" id="PS50110">
    <property type="entry name" value="RESPONSE_REGULATORY"/>
    <property type="match status" value="1"/>
</dbReference>
<keyword evidence="2" id="KW-0418">Kinase</keyword>